<sequence length="72" mass="8485">MPYFVYNVTTDKRCTLVETFSGYREARQRARDLRAQKPTDADYVVKVIFAKDTEEAERLLTTEREYIPMGDD</sequence>
<dbReference type="Proteomes" id="UP000252707">
    <property type="component" value="Unassembled WGS sequence"/>
</dbReference>
<gene>
    <name evidence="1" type="ORF">DFQ59_108101</name>
</gene>
<dbReference type="EMBL" id="QPJY01000008">
    <property type="protein sequence ID" value="RCX28073.1"/>
    <property type="molecule type" value="Genomic_DNA"/>
</dbReference>
<evidence type="ECO:0000313" key="2">
    <source>
        <dbReference type="Proteomes" id="UP000252707"/>
    </source>
</evidence>
<keyword evidence="2" id="KW-1185">Reference proteome</keyword>
<reference evidence="1 2" key="1">
    <citation type="submission" date="2018-07" db="EMBL/GenBank/DDBJ databases">
        <title>Genomic Encyclopedia of Type Strains, Phase IV (KMG-IV): sequencing the most valuable type-strain genomes for metagenomic binning, comparative biology and taxonomic classification.</title>
        <authorList>
            <person name="Goeker M."/>
        </authorList>
    </citation>
    <scope>NUCLEOTIDE SEQUENCE [LARGE SCALE GENOMIC DNA]</scope>
    <source>
        <strain evidence="1 2">DSM 26407</strain>
    </source>
</reference>
<proteinExistence type="predicted"/>
<organism evidence="1 2">
    <name type="scientific">Thioalbus denitrificans</name>
    <dbReference type="NCBI Taxonomy" id="547122"/>
    <lineage>
        <taxon>Bacteria</taxon>
        <taxon>Pseudomonadati</taxon>
        <taxon>Pseudomonadota</taxon>
        <taxon>Gammaproteobacteria</taxon>
        <taxon>Chromatiales</taxon>
        <taxon>Ectothiorhodospiraceae</taxon>
        <taxon>Thioalbus</taxon>
    </lineage>
</organism>
<dbReference type="RefSeq" id="WP_114280491.1">
    <property type="nucleotide sequence ID" value="NZ_QPJY01000008.1"/>
</dbReference>
<evidence type="ECO:0000313" key="1">
    <source>
        <dbReference type="EMBL" id="RCX28073.1"/>
    </source>
</evidence>
<dbReference type="OrthoDB" id="5771673at2"/>
<comment type="caution">
    <text evidence="1">The sequence shown here is derived from an EMBL/GenBank/DDBJ whole genome shotgun (WGS) entry which is preliminary data.</text>
</comment>
<accession>A0A369C2R1</accession>
<name>A0A369C2R1_9GAMM</name>
<dbReference type="AlphaFoldDB" id="A0A369C2R1"/>
<protein>
    <submittedName>
        <fullName evidence="1">Uncharacterized protein</fullName>
    </submittedName>
</protein>